<comment type="pathway">
    <text evidence="10">Membrane lipid metabolism; glycerophospholipid metabolism.</text>
</comment>
<dbReference type="EMBL" id="AVBG01000008">
    <property type="protein sequence ID" value="KGP91124.1"/>
    <property type="molecule type" value="Genomic_DNA"/>
</dbReference>
<dbReference type="InterPro" id="IPR039074">
    <property type="entry name" value="GGGP/HepGP_synthase_I"/>
</dbReference>
<evidence type="ECO:0000256" key="10">
    <source>
        <dbReference type="HAMAP-Rule" id="MF_00112"/>
    </source>
</evidence>
<comment type="similarity">
    <text evidence="10">Belongs to the GGGP/HepGP synthase family. Group I subfamily.</text>
</comment>
<feature type="binding site" evidence="10">
    <location>
        <position position="188"/>
    </location>
    <ligand>
        <name>sn-glycerol 1-phosphate</name>
        <dbReference type="ChEBI" id="CHEBI:57685"/>
    </ligand>
</feature>
<dbReference type="GO" id="GO:0046474">
    <property type="term" value="P:glycerophospholipid biosynthetic process"/>
    <property type="evidence" value="ECO:0007669"/>
    <property type="project" value="UniProtKB-UniRule"/>
</dbReference>
<feature type="binding site" evidence="10">
    <location>
        <position position="14"/>
    </location>
    <ligand>
        <name>Mg(2+)</name>
        <dbReference type="ChEBI" id="CHEBI:18420"/>
    </ligand>
</feature>
<dbReference type="HAMAP" id="MF_00112">
    <property type="entry name" value="GGGP_HepGP_synthase"/>
    <property type="match status" value="1"/>
</dbReference>
<dbReference type="EC" id="2.5.1.n9" evidence="9 10"/>
<keyword evidence="7 10" id="KW-1208">Phospholipid metabolism</keyword>
<dbReference type="PANTHER" id="PTHR40029:SF2">
    <property type="entry name" value="HEPTAPRENYLGLYCERYL PHOSPHATE SYNTHASE"/>
    <property type="match status" value="1"/>
</dbReference>
<dbReference type="UniPathway" id="UPA00940"/>
<keyword evidence="5 10" id="KW-0443">Lipid metabolism</keyword>
<dbReference type="NCBIfam" id="NF003199">
    <property type="entry name" value="PRK04169.1-3"/>
    <property type="match status" value="1"/>
</dbReference>
<dbReference type="FunFam" id="3.20.20.390:FF:000001">
    <property type="entry name" value="Heptaprenylglyceryl phosphate synthase"/>
    <property type="match status" value="1"/>
</dbReference>
<dbReference type="NCBIfam" id="TIGR01768">
    <property type="entry name" value="GGGP-family"/>
    <property type="match status" value="1"/>
</dbReference>
<dbReference type="AlphaFoldDB" id="A0A0A2UT68"/>
<comment type="caution">
    <text evidence="11">The sequence shown here is derived from an EMBL/GenBank/DDBJ whole genome shotgun (WGS) entry which is preliminary data.</text>
</comment>
<organism evidence="11 12">
    <name type="scientific">Pontibacillus chungwhensis BH030062</name>
    <dbReference type="NCBI Taxonomy" id="1385513"/>
    <lineage>
        <taxon>Bacteria</taxon>
        <taxon>Bacillati</taxon>
        <taxon>Bacillota</taxon>
        <taxon>Bacilli</taxon>
        <taxon>Bacillales</taxon>
        <taxon>Bacillaceae</taxon>
        <taxon>Pontibacillus</taxon>
    </lineage>
</organism>
<dbReference type="InterPro" id="IPR038597">
    <property type="entry name" value="GGGP/HepGP_synthase_sf"/>
</dbReference>
<dbReference type="SUPFAM" id="SSF51395">
    <property type="entry name" value="FMN-linked oxidoreductases"/>
    <property type="match status" value="1"/>
</dbReference>
<keyword evidence="3 10" id="KW-0479">Metal-binding</keyword>
<evidence type="ECO:0000256" key="4">
    <source>
        <dbReference type="ARBA" id="ARBA00022842"/>
    </source>
</evidence>
<name>A0A0A2UT68_9BACI</name>
<dbReference type="OrthoDB" id="2381757at2"/>
<dbReference type="Proteomes" id="UP000030153">
    <property type="component" value="Unassembled WGS sequence"/>
</dbReference>
<feature type="binding site" evidence="10">
    <location>
        <position position="12"/>
    </location>
    <ligand>
        <name>sn-glycerol 1-phosphate</name>
        <dbReference type="ChEBI" id="CHEBI:57685"/>
    </ligand>
</feature>
<feature type="binding site" evidence="10">
    <location>
        <position position="40"/>
    </location>
    <ligand>
        <name>Mg(2+)</name>
        <dbReference type="ChEBI" id="CHEBI:18420"/>
    </ligand>
</feature>
<dbReference type="CDD" id="cd02812">
    <property type="entry name" value="PcrB_like"/>
    <property type="match status" value="1"/>
</dbReference>
<evidence type="ECO:0000313" key="12">
    <source>
        <dbReference type="Proteomes" id="UP000030153"/>
    </source>
</evidence>
<evidence type="ECO:0000256" key="6">
    <source>
        <dbReference type="ARBA" id="ARBA00023209"/>
    </source>
</evidence>
<reference evidence="11 12" key="1">
    <citation type="submission" date="2013-08" db="EMBL/GenBank/DDBJ databases">
        <title>Genome of Pontibacillus chungwhensis.</title>
        <authorList>
            <person name="Wang Q."/>
            <person name="Wang G."/>
        </authorList>
    </citation>
    <scope>NUCLEOTIDE SEQUENCE [LARGE SCALE GENOMIC DNA]</scope>
    <source>
        <strain evidence="11 12">BH030062</strain>
    </source>
</reference>
<evidence type="ECO:0000256" key="5">
    <source>
        <dbReference type="ARBA" id="ARBA00023098"/>
    </source>
</evidence>
<dbReference type="GO" id="GO:0120536">
    <property type="term" value="F:heptaprenylglyceryl phosphate synthase activity"/>
    <property type="evidence" value="ECO:0007669"/>
    <property type="project" value="UniProtKB-ARBA"/>
</dbReference>
<evidence type="ECO:0000256" key="3">
    <source>
        <dbReference type="ARBA" id="ARBA00022723"/>
    </source>
</evidence>
<dbReference type="eggNOG" id="COG1646">
    <property type="taxonomic scope" value="Bacteria"/>
</dbReference>
<evidence type="ECO:0000256" key="7">
    <source>
        <dbReference type="ARBA" id="ARBA00023264"/>
    </source>
</evidence>
<feature type="binding site" evidence="10">
    <location>
        <begin position="158"/>
        <end position="163"/>
    </location>
    <ligand>
        <name>sn-glycerol 1-phosphate</name>
        <dbReference type="ChEBI" id="CHEBI:57685"/>
    </ligand>
</feature>
<keyword evidence="6 10" id="KW-0594">Phospholipid biosynthesis</keyword>
<sequence length="229" mass="26122">MYDMKKWEHVFKLDPNKEISDEDLERICESGTDAVIVGGTDDVTLDQVLSLLASIRRYSVPCILEISNLEAITPGYDYYFIPMVLNSSEKRWMMDVHHEAVKEYGDITDWDEMLAEGYCILNPESKAFQATNSVMPDEEDVIAYARMAEHLFRLPIFYLEYSGTYGDPELVKKVDQTLDQTLLFYGGGIETPEQAKEMKAFADVIVVGNVIYDNMKQALKTVAAVKERE</sequence>
<gene>
    <name evidence="10" type="primary">pcrB</name>
    <name evidence="11" type="ORF">N780_17920</name>
</gene>
<evidence type="ECO:0000256" key="2">
    <source>
        <dbReference type="ARBA" id="ARBA00022679"/>
    </source>
</evidence>
<dbReference type="NCBIfam" id="NF003197">
    <property type="entry name" value="PRK04169.1-1"/>
    <property type="match status" value="1"/>
</dbReference>
<dbReference type="Pfam" id="PF01884">
    <property type="entry name" value="PcrB"/>
    <property type="match status" value="1"/>
</dbReference>
<keyword evidence="1 10" id="KW-0444">Lipid biosynthesis</keyword>
<evidence type="ECO:0000313" key="11">
    <source>
        <dbReference type="EMBL" id="KGP91124.1"/>
    </source>
</evidence>
<keyword evidence="4 10" id="KW-0460">Magnesium</keyword>
<accession>A0A0A2UT68</accession>
<dbReference type="GO" id="GO:0000287">
    <property type="term" value="F:magnesium ion binding"/>
    <property type="evidence" value="ECO:0007669"/>
    <property type="project" value="UniProtKB-UniRule"/>
</dbReference>
<evidence type="ECO:0000256" key="8">
    <source>
        <dbReference type="ARBA" id="ARBA00048318"/>
    </source>
</evidence>
<dbReference type="PANTHER" id="PTHR40029">
    <property type="match status" value="1"/>
</dbReference>
<protein>
    <recommendedName>
        <fullName evidence="9 10">Heptaprenylglyceryl phosphate synthase</fullName>
        <shortName evidence="10">HepGP synthase</shortName>
        <ecNumber evidence="9 10">2.5.1.n9</ecNumber>
    </recommendedName>
    <alternativeName>
        <fullName evidence="10">Glycerol-1-phosphate heptaprenyltransferase</fullName>
    </alternativeName>
</protein>
<evidence type="ECO:0000256" key="1">
    <source>
        <dbReference type="ARBA" id="ARBA00022516"/>
    </source>
</evidence>
<evidence type="ECO:0000256" key="9">
    <source>
        <dbReference type="ARBA" id="ARBA00066888"/>
    </source>
</evidence>
<comment type="catalytic activity">
    <reaction evidence="8 10">
        <text>sn-glycerol 1-phosphate + all-trans-heptaprenyl diphosphate = 3-heptaprenyl-sn-glycero-1-phosphate + diphosphate</text>
        <dbReference type="Rhea" id="RHEA:33495"/>
        <dbReference type="ChEBI" id="CHEBI:33019"/>
        <dbReference type="ChEBI" id="CHEBI:57685"/>
        <dbReference type="ChEBI" id="CHEBI:58206"/>
        <dbReference type="ChEBI" id="CHEBI:64781"/>
        <dbReference type="EC" id="2.5.1.n9"/>
    </reaction>
</comment>
<comment type="caution">
    <text evidence="10">Lacks conserved residue(s) required for the propagation of feature annotation.</text>
</comment>
<dbReference type="STRING" id="1385513.N780_17920"/>
<comment type="subunit">
    <text evidence="10">Homodimer.</text>
</comment>
<keyword evidence="2 10" id="KW-0808">Transferase</keyword>
<proteinExistence type="inferred from homology"/>
<comment type="cofactor">
    <cofactor evidence="10">
        <name>Mg(2+)</name>
        <dbReference type="ChEBI" id="CHEBI:18420"/>
    </cofactor>
</comment>
<dbReference type="InterPro" id="IPR008205">
    <property type="entry name" value="GGGP_HepGP_synthase"/>
</dbReference>
<comment type="function">
    <text evidence="10">Prenyltransferase that catalyzes in vivo the transfer of the heptaprenyl moiety of heptaprenyl pyrophosphate (HepPP; 35 carbon atoms) to the C3 hydroxyl of sn-glycerol-1-phosphate (G1P), producing heptaprenylglyceryl phosphate (HepGP). This reaction is an ether-bond-formation step in the biosynthesis of archaea-type G1P-based membrane lipids found in Bacillales.</text>
</comment>
<dbReference type="Gene3D" id="3.20.20.390">
    <property type="entry name" value="FMN-linked oxidoreductases"/>
    <property type="match status" value="1"/>
</dbReference>
<feature type="binding site" evidence="10">
    <location>
        <begin position="208"/>
        <end position="209"/>
    </location>
    <ligand>
        <name>sn-glycerol 1-phosphate</name>
        <dbReference type="ChEBI" id="CHEBI:57685"/>
    </ligand>
</feature>
<dbReference type="RefSeq" id="WP_036784272.1">
    <property type="nucleotide sequence ID" value="NZ_AVBG01000008.1"/>
</dbReference>
<keyword evidence="12" id="KW-1185">Reference proteome</keyword>